<dbReference type="STRING" id="57577.A0A2K3KRJ1"/>
<keyword evidence="2" id="KW-0808">Transferase</keyword>
<dbReference type="InterPro" id="IPR000477">
    <property type="entry name" value="RT_dom"/>
</dbReference>
<accession>A0A2K3KRJ1</accession>
<organism evidence="2 3">
    <name type="scientific">Trifolium pratense</name>
    <name type="common">Red clover</name>
    <dbReference type="NCBI Taxonomy" id="57577"/>
    <lineage>
        <taxon>Eukaryota</taxon>
        <taxon>Viridiplantae</taxon>
        <taxon>Streptophyta</taxon>
        <taxon>Embryophyta</taxon>
        <taxon>Tracheophyta</taxon>
        <taxon>Spermatophyta</taxon>
        <taxon>Magnoliopsida</taxon>
        <taxon>eudicotyledons</taxon>
        <taxon>Gunneridae</taxon>
        <taxon>Pentapetalae</taxon>
        <taxon>rosids</taxon>
        <taxon>fabids</taxon>
        <taxon>Fabales</taxon>
        <taxon>Fabaceae</taxon>
        <taxon>Papilionoideae</taxon>
        <taxon>50 kb inversion clade</taxon>
        <taxon>NPAAA clade</taxon>
        <taxon>Hologalegina</taxon>
        <taxon>IRL clade</taxon>
        <taxon>Trifolieae</taxon>
        <taxon>Trifolium</taxon>
    </lineage>
</organism>
<evidence type="ECO:0000259" key="1">
    <source>
        <dbReference type="Pfam" id="PF00078"/>
    </source>
</evidence>
<keyword evidence="2" id="KW-0418">Kinase</keyword>
<keyword evidence="2" id="KW-0675">Receptor</keyword>
<reference evidence="2 3" key="1">
    <citation type="journal article" date="2014" name="Am. J. Bot.">
        <title>Genome assembly and annotation for red clover (Trifolium pratense; Fabaceae).</title>
        <authorList>
            <person name="Istvanek J."/>
            <person name="Jaros M."/>
            <person name="Krenek A."/>
            <person name="Repkova J."/>
        </authorList>
    </citation>
    <scope>NUCLEOTIDE SEQUENCE [LARGE SCALE GENOMIC DNA]</scope>
    <source>
        <strain evidence="3">cv. Tatra</strain>
        <tissue evidence="2">Young leaves</tissue>
    </source>
</reference>
<evidence type="ECO:0000313" key="2">
    <source>
        <dbReference type="EMBL" id="PNX68891.1"/>
    </source>
</evidence>
<dbReference type="AlphaFoldDB" id="A0A2K3KRJ1"/>
<dbReference type="Proteomes" id="UP000236291">
    <property type="component" value="Unassembled WGS sequence"/>
</dbReference>
<name>A0A2K3KRJ1_TRIPR</name>
<reference evidence="2 3" key="2">
    <citation type="journal article" date="2017" name="Front. Plant Sci.">
        <title>Gene Classification and Mining of Molecular Markers Useful in Red Clover (Trifolium pratense) Breeding.</title>
        <authorList>
            <person name="Istvanek J."/>
            <person name="Dluhosova J."/>
            <person name="Dluhos P."/>
            <person name="Patkova L."/>
            <person name="Nedelnik J."/>
            <person name="Repkova J."/>
        </authorList>
    </citation>
    <scope>NUCLEOTIDE SEQUENCE [LARGE SCALE GENOMIC DNA]</scope>
    <source>
        <strain evidence="3">cv. Tatra</strain>
        <tissue evidence="2">Young leaves</tissue>
    </source>
</reference>
<evidence type="ECO:0000313" key="3">
    <source>
        <dbReference type="Proteomes" id="UP000236291"/>
    </source>
</evidence>
<gene>
    <name evidence="2" type="ORF">L195_g056415</name>
</gene>
<sequence length="82" mass="9414">MAMVLAIRLRLVIGSVIFESQSAFVKERHILDGILVANKVMDEARKSKKELMLFKVDFEKAYDSVDWGYLDDVMGRMSFPTL</sequence>
<dbReference type="GO" id="GO:0016301">
    <property type="term" value="F:kinase activity"/>
    <property type="evidence" value="ECO:0007669"/>
    <property type="project" value="UniProtKB-KW"/>
</dbReference>
<protein>
    <submittedName>
        <fullName evidence="2">Cysteine-rich receptor-like protein kinase</fullName>
    </submittedName>
</protein>
<proteinExistence type="predicted"/>
<comment type="caution">
    <text evidence="2">The sequence shown here is derived from an EMBL/GenBank/DDBJ whole genome shotgun (WGS) entry which is preliminary data.</text>
</comment>
<feature type="domain" description="Reverse transcriptase" evidence="1">
    <location>
        <begin position="4"/>
        <end position="80"/>
    </location>
</feature>
<dbReference type="Pfam" id="PF00078">
    <property type="entry name" value="RVT_1"/>
    <property type="match status" value="1"/>
</dbReference>
<dbReference type="EMBL" id="ASHM01106790">
    <property type="protein sequence ID" value="PNX68891.1"/>
    <property type="molecule type" value="Genomic_DNA"/>
</dbReference>